<dbReference type="Proteomes" id="UP000037035">
    <property type="component" value="Unassembled WGS sequence"/>
</dbReference>
<sequence length="504" mass="57807">MDQGSGGLRSKADGRGGSIRVVLQGMGIGQGTQLKREQGGRGGTFCIYLSSYQLKEPRKAEQKEKNWDSSFRITKRQNIHSLFPGCSLQRAVTRESLLSGIDKDTHQSRSVLEWNQRVLDTHWRGTLSYLLSRFFFPHIGGPIRNSSSSFIVRQLQVRTIFFLLLPSSSFLKKKKKKWWNLGWFPLQREKRDVLSQTSIWSTLWRRFRGGWTNSLIEGRELTEFVSFEDTHQSRSFAHYLLRWFFFPHRQAGTGKKAAGLKWAKTRRVGQLVCICVAPAQFIENRTIFTAELFDYECDDSGSCHCNKTSLSLQLTCRKSQEASVVTPTFSMSDSTKFGCTVTILDDSLAEACLILGMANKLFKTREIVILRLFMNGKNIMSSQVKLQYIREKAGVDLIIKINFKKEKTLMTILNMDFMIYLLSEKDQYLNRNYFPTKIIECQESLQGLQLYIVATQGKIYLLKLGKFCGEQNSPETRRYFPEIERISQAKLPKSISGVISVSLI</sequence>
<evidence type="ECO:0000313" key="2">
    <source>
        <dbReference type="Proteomes" id="UP000037035"/>
    </source>
</evidence>
<accession>A0A0L6UCE8</accession>
<reference evidence="1 2" key="1">
    <citation type="submission" date="2015-08" db="EMBL/GenBank/DDBJ databases">
        <title>Next Generation Sequencing and Analysis of the Genome of Puccinia sorghi L Schw, the Causal Agent of Maize Common Rust.</title>
        <authorList>
            <person name="Rochi L."/>
            <person name="Burguener G."/>
            <person name="Darino M."/>
            <person name="Turjanski A."/>
            <person name="Kreff E."/>
            <person name="Dieguez M.J."/>
            <person name="Sacco F."/>
        </authorList>
    </citation>
    <scope>NUCLEOTIDE SEQUENCE [LARGE SCALE GENOMIC DNA]</scope>
    <source>
        <strain evidence="1 2">RO10H11247</strain>
    </source>
</reference>
<comment type="caution">
    <text evidence="1">The sequence shown here is derived from an EMBL/GenBank/DDBJ whole genome shotgun (WGS) entry which is preliminary data.</text>
</comment>
<proteinExistence type="predicted"/>
<dbReference type="AlphaFoldDB" id="A0A0L6UCE8"/>
<keyword evidence="2" id="KW-1185">Reference proteome</keyword>
<name>A0A0L6UCE8_9BASI</name>
<evidence type="ECO:0000313" key="1">
    <source>
        <dbReference type="EMBL" id="KNZ45907.1"/>
    </source>
</evidence>
<dbReference type="VEuPathDB" id="FungiDB:VP01_76g5"/>
<gene>
    <name evidence="1" type="ORF">VP01_76g5</name>
</gene>
<protein>
    <submittedName>
        <fullName evidence="1">Uncharacterized protein</fullName>
    </submittedName>
</protein>
<organism evidence="1 2">
    <name type="scientific">Puccinia sorghi</name>
    <dbReference type="NCBI Taxonomy" id="27349"/>
    <lineage>
        <taxon>Eukaryota</taxon>
        <taxon>Fungi</taxon>
        <taxon>Dikarya</taxon>
        <taxon>Basidiomycota</taxon>
        <taxon>Pucciniomycotina</taxon>
        <taxon>Pucciniomycetes</taxon>
        <taxon>Pucciniales</taxon>
        <taxon>Pucciniaceae</taxon>
        <taxon>Puccinia</taxon>
    </lineage>
</organism>
<dbReference type="EMBL" id="LAVV01013161">
    <property type="protein sequence ID" value="KNZ45907.1"/>
    <property type="molecule type" value="Genomic_DNA"/>
</dbReference>